<evidence type="ECO:0000256" key="9">
    <source>
        <dbReference type="ARBA" id="ARBA00022968"/>
    </source>
</evidence>
<evidence type="ECO:0000256" key="2">
    <source>
        <dbReference type="ARBA" id="ARBA00004447"/>
    </source>
</evidence>
<sequence>MGPDIDVDKMNGNHKDRILVTGGAGFIGSCLVAKLLHEGHEVVALDNFSTSPLNTLGNVISNPNFTLVQANIADPIPEEIEPCSRIYHLACPASPKYFSTDPLTILDTCYFGTRNVLDKARQWNARLLLASTSEVYGQPERNIQAETYFGNVNCFGPRSCYDEGKRVAEALAFAYRVQHPDAPEIRIARIFNAYGPGMHASDGRVVTNFIGAALRGENLVITGDGKSTRCFQYVDDCVAGLTSLMESSWQHGPVNIGCEKETTIQELADLVARTVFEITGGPQVAIVYGDPLPDDPLQRRPDCTLAKKVLGWNVKTDLLEGLRRTIDWHIAVSQT</sequence>
<dbReference type="GeneID" id="68295923"/>
<comment type="subcellular location">
    <subcellularLocation>
        <location evidence="2">Golgi apparatus</location>
        <location evidence="2">Golgi stack membrane</location>
        <topology evidence="2">Single-pass type II membrane protein</topology>
    </subcellularLocation>
</comment>
<reference evidence="19 20" key="1">
    <citation type="submission" date="2021-01" db="EMBL/GenBank/DDBJ databases">
        <title>Cercospora kikuchii MAFF 305040 whole genome shotgun sequence.</title>
        <authorList>
            <person name="Kashiwa T."/>
            <person name="Suzuki T."/>
        </authorList>
    </citation>
    <scope>NUCLEOTIDE SEQUENCE [LARGE SCALE GENOMIC DNA]</scope>
    <source>
        <strain evidence="19 20">MAFF 305040</strain>
    </source>
</reference>
<dbReference type="GO" id="GO:0070403">
    <property type="term" value="F:NAD+ binding"/>
    <property type="evidence" value="ECO:0007669"/>
    <property type="project" value="InterPro"/>
</dbReference>
<dbReference type="InterPro" id="IPR044516">
    <property type="entry name" value="UXS-like"/>
</dbReference>
<comment type="pathway">
    <text evidence="3">Nucleotide-sugar biosynthesis; UDP-alpha-D-xylose biosynthesis; UDP-alpha-D-xylose from UDP-alpha-D-glucuronate: step 1/1.</text>
</comment>
<comment type="catalytic activity">
    <reaction evidence="17">
        <text>UDP-alpha-D-glucuronate + H(+) = UDP-alpha-D-xylose + CO2</text>
        <dbReference type="Rhea" id="RHEA:23916"/>
        <dbReference type="ChEBI" id="CHEBI:15378"/>
        <dbReference type="ChEBI" id="CHEBI:16526"/>
        <dbReference type="ChEBI" id="CHEBI:57632"/>
        <dbReference type="ChEBI" id="CHEBI:58052"/>
        <dbReference type="EC" id="4.1.1.35"/>
    </reaction>
    <physiologicalReaction direction="left-to-right" evidence="17">
        <dbReference type="Rhea" id="RHEA:23917"/>
    </physiologicalReaction>
</comment>
<dbReference type="OrthoDB" id="331544at2759"/>
<evidence type="ECO:0000256" key="10">
    <source>
        <dbReference type="ARBA" id="ARBA00022989"/>
    </source>
</evidence>
<evidence type="ECO:0000256" key="12">
    <source>
        <dbReference type="ARBA" id="ARBA00023034"/>
    </source>
</evidence>
<accession>A0A9P3FH76</accession>
<evidence type="ECO:0000256" key="8">
    <source>
        <dbReference type="ARBA" id="ARBA00022793"/>
    </source>
</evidence>
<evidence type="ECO:0000256" key="5">
    <source>
        <dbReference type="ARBA" id="ARBA00012290"/>
    </source>
</evidence>
<keyword evidence="10" id="KW-1133">Transmembrane helix</keyword>
<keyword evidence="14" id="KW-0325">Glycoprotein</keyword>
<keyword evidence="15" id="KW-0456">Lyase</keyword>
<comment type="cofactor">
    <cofactor evidence="1">
        <name>NAD(+)</name>
        <dbReference type="ChEBI" id="CHEBI:57540"/>
    </cofactor>
</comment>
<name>A0A9P3FH76_9PEZI</name>
<evidence type="ECO:0000313" key="19">
    <source>
        <dbReference type="EMBL" id="GIZ47251.1"/>
    </source>
</evidence>
<protein>
    <recommendedName>
        <fullName evidence="6">UDP-glucuronic acid decarboxylase 1</fullName>
        <ecNumber evidence="5">4.1.1.35</ecNumber>
    </recommendedName>
    <alternativeName>
        <fullName evidence="16">UDP-glucuronate decarboxylase 1</fullName>
    </alternativeName>
</protein>
<evidence type="ECO:0000256" key="13">
    <source>
        <dbReference type="ARBA" id="ARBA00023136"/>
    </source>
</evidence>
<dbReference type="Proteomes" id="UP000825890">
    <property type="component" value="Unassembled WGS sequence"/>
</dbReference>
<evidence type="ECO:0000256" key="14">
    <source>
        <dbReference type="ARBA" id="ARBA00023180"/>
    </source>
</evidence>
<feature type="domain" description="NAD(P)-binding" evidence="18">
    <location>
        <begin position="19"/>
        <end position="325"/>
    </location>
</feature>
<evidence type="ECO:0000259" key="18">
    <source>
        <dbReference type="Pfam" id="PF16363"/>
    </source>
</evidence>
<keyword evidence="20" id="KW-1185">Reference proteome</keyword>
<comment type="similarity">
    <text evidence="4">Belongs to the NAD(P)-dependent epimerase/dehydratase family. UDP-glucuronic acid decarboxylase subfamily.</text>
</comment>
<evidence type="ECO:0000313" key="20">
    <source>
        <dbReference type="Proteomes" id="UP000825890"/>
    </source>
</evidence>
<keyword evidence="13" id="KW-0472">Membrane</keyword>
<keyword evidence="11" id="KW-0520">NAD</keyword>
<organism evidence="19 20">
    <name type="scientific">Cercospora kikuchii</name>
    <dbReference type="NCBI Taxonomy" id="84275"/>
    <lineage>
        <taxon>Eukaryota</taxon>
        <taxon>Fungi</taxon>
        <taxon>Dikarya</taxon>
        <taxon>Ascomycota</taxon>
        <taxon>Pezizomycotina</taxon>
        <taxon>Dothideomycetes</taxon>
        <taxon>Dothideomycetidae</taxon>
        <taxon>Mycosphaerellales</taxon>
        <taxon>Mycosphaerellaceae</taxon>
        <taxon>Cercospora</taxon>
    </lineage>
</organism>
<comment type="caution">
    <text evidence="19">The sequence shown here is derived from an EMBL/GenBank/DDBJ whole genome shotgun (WGS) entry which is preliminary data.</text>
</comment>
<evidence type="ECO:0000256" key="16">
    <source>
        <dbReference type="ARBA" id="ARBA00031585"/>
    </source>
</evidence>
<dbReference type="EC" id="4.1.1.35" evidence="5"/>
<dbReference type="AlphaFoldDB" id="A0A9P3FH76"/>
<dbReference type="GO" id="GO:0048040">
    <property type="term" value="F:UDP-glucuronate decarboxylase activity"/>
    <property type="evidence" value="ECO:0007669"/>
    <property type="project" value="UniProtKB-EC"/>
</dbReference>
<evidence type="ECO:0000256" key="3">
    <source>
        <dbReference type="ARBA" id="ARBA00005100"/>
    </source>
</evidence>
<dbReference type="InterPro" id="IPR016040">
    <property type="entry name" value="NAD(P)-bd_dom"/>
</dbReference>
<evidence type="ECO:0000256" key="1">
    <source>
        <dbReference type="ARBA" id="ARBA00001911"/>
    </source>
</evidence>
<evidence type="ECO:0000256" key="17">
    <source>
        <dbReference type="ARBA" id="ARBA00049410"/>
    </source>
</evidence>
<dbReference type="GO" id="GO:0032580">
    <property type="term" value="C:Golgi cisterna membrane"/>
    <property type="evidence" value="ECO:0007669"/>
    <property type="project" value="UniProtKB-SubCell"/>
</dbReference>
<keyword evidence="9" id="KW-0735">Signal-anchor</keyword>
<dbReference type="PANTHER" id="PTHR43078:SF6">
    <property type="entry name" value="UDP-GLUCURONIC ACID DECARBOXYLASE 1"/>
    <property type="match status" value="1"/>
</dbReference>
<evidence type="ECO:0000256" key="15">
    <source>
        <dbReference type="ARBA" id="ARBA00023239"/>
    </source>
</evidence>
<dbReference type="EMBL" id="BOLY01000007">
    <property type="protein sequence ID" value="GIZ47251.1"/>
    <property type="molecule type" value="Genomic_DNA"/>
</dbReference>
<evidence type="ECO:0000256" key="4">
    <source>
        <dbReference type="ARBA" id="ARBA00007505"/>
    </source>
</evidence>
<dbReference type="Gene3D" id="3.40.50.720">
    <property type="entry name" value="NAD(P)-binding Rossmann-like Domain"/>
    <property type="match status" value="1"/>
</dbReference>
<keyword evidence="8" id="KW-0210">Decarboxylase</keyword>
<dbReference type="Pfam" id="PF16363">
    <property type="entry name" value="GDP_Man_Dehyd"/>
    <property type="match status" value="1"/>
</dbReference>
<keyword evidence="7" id="KW-0812">Transmembrane</keyword>
<keyword evidence="12" id="KW-0333">Golgi apparatus</keyword>
<evidence type="ECO:0000256" key="7">
    <source>
        <dbReference type="ARBA" id="ARBA00022692"/>
    </source>
</evidence>
<evidence type="ECO:0000256" key="6">
    <source>
        <dbReference type="ARBA" id="ARBA00018816"/>
    </source>
</evidence>
<dbReference type="SUPFAM" id="SSF51735">
    <property type="entry name" value="NAD(P)-binding Rossmann-fold domains"/>
    <property type="match status" value="1"/>
</dbReference>
<dbReference type="GO" id="GO:0042732">
    <property type="term" value="P:D-xylose metabolic process"/>
    <property type="evidence" value="ECO:0007669"/>
    <property type="project" value="InterPro"/>
</dbReference>
<dbReference type="PANTHER" id="PTHR43078">
    <property type="entry name" value="UDP-GLUCURONIC ACID DECARBOXYLASE-RELATED"/>
    <property type="match status" value="1"/>
</dbReference>
<proteinExistence type="inferred from homology"/>
<gene>
    <name evidence="19" type="ORF">CKM354_001034800</name>
</gene>
<dbReference type="InterPro" id="IPR036291">
    <property type="entry name" value="NAD(P)-bd_dom_sf"/>
</dbReference>
<evidence type="ECO:0000256" key="11">
    <source>
        <dbReference type="ARBA" id="ARBA00023027"/>
    </source>
</evidence>
<dbReference type="FunFam" id="3.40.50.720:FF:000065">
    <property type="entry name" value="UDP-glucuronic acid decarboxylase 1"/>
    <property type="match status" value="1"/>
</dbReference>
<dbReference type="RefSeq" id="XP_044661738.1">
    <property type="nucleotide sequence ID" value="XM_044805803.1"/>
</dbReference>